<feature type="signal peptide" evidence="1">
    <location>
        <begin position="1"/>
        <end position="25"/>
    </location>
</feature>
<feature type="chain" id="PRO_5026698439" description="DUF4412 domain-containing protein" evidence="1">
    <location>
        <begin position="26"/>
        <end position="205"/>
    </location>
</feature>
<sequence>MMVRSIVLLAPVLLLWMAAAGHAQAPDHPYVVPQHDVDVLYAVPLPAPAGQAGSRAGEPVKAIEQRMRFAAGLQRQRVDPPGPGTYMITDYRAGQLIMVQPGQRIATSIPAPGGPIATPGTRATGDYTRLGPQTIAGVGCTDWRTRDDSGNQSVVCLTGDGVLLRAMQADHVLVQAVRVTFDRQDPTLFDVPAGFSLQRPAARAP</sequence>
<accession>A0A6M8HMG6</accession>
<keyword evidence="1" id="KW-0732">Signal</keyword>
<evidence type="ECO:0008006" key="4">
    <source>
        <dbReference type="Google" id="ProtNLM"/>
    </source>
</evidence>
<evidence type="ECO:0000256" key="1">
    <source>
        <dbReference type="SAM" id="SignalP"/>
    </source>
</evidence>
<dbReference type="RefSeq" id="WP_171834475.1">
    <property type="nucleotide sequence ID" value="NZ_CP053708.1"/>
</dbReference>
<evidence type="ECO:0000313" key="2">
    <source>
        <dbReference type="EMBL" id="QKE89481.1"/>
    </source>
</evidence>
<dbReference type="KEGG" id="lck:HN018_04990"/>
<dbReference type="EMBL" id="CP053708">
    <property type="protein sequence ID" value="QKE89481.1"/>
    <property type="molecule type" value="Genomic_DNA"/>
</dbReference>
<evidence type="ECO:0000313" key="3">
    <source>
        <dbReference type="Proteomes" id="UP000500767"/>
    </source>
</evidence>
<dbReference type="AlphaFoldDB" id="A0A6M8HMG6"/>
<proteinExistence type="predicted"/>
<organism evidence="2 3">
    <name type="scientific">Lichenicola cladoniae</name>
    <dbReference type="NCBI Taxonomy" id="1484109"/>
    <lineage>
        <taxon>Bacteria</taxon>
        <taxon>Pseudomonadati</taxon>
        <taxon>Pseudomonadota</taxon>
        <taxon>Alphaproteobacteria</taxon>
        <taxon>Acetobacterales</taxon>
        <taxon>Acetobacteraceae</taxon>
        <taxon>Lichenicola</taxon>
    </lineage>
</organism>
<keyword evidence="3" id="KW-1185">Reference proteome</keyword>
<name>A0A6M8HMG6_9PROT</name>
<reference evidence="2 3" key="1">
    <citation type="journal article" date="2014" name="World J. Microbiol. Biotechnol.">
        <title>Biodiversity and physiological characteristics of Antarctic and Arctic lichens-associated bacteria.</title>
        <authorList>
            <person name="Lee Y.M."/>
            <person name="Kim E.H."/>
            <person name="Lee H.K."/>
            <person name="Hong S.G."/>
        </authorList>
    </citation>
    <scope>NUCLEOTIDE SEQUENCE [LARGE SCALE GENOMIC DNA]</scope>
    <source>
        <strain evidence="2 3">PAMC 26569</strain>
    </source>
</reference>
<gene>
    <name evidence="2" type="ORF">HN018_04990</name>
</gene>
<protein>
    <recommendedName>
        <fullName evidence="4">DUF4412 domain-containing protein</fullName>
    </recommendedName>
</protein>
<dbReference type="Proteomes" id="UP000500767">
    <property type="component" value="Chromosome"/>
</dbReference>